<reference evidence="7" key="1">
    <citation type="submission" date="2024-06" db="EMBL/GenBank/DDBJ databases">
        <title>The genome sequences of Kitasatospora sp. strain HUAS MG31.</title>
        <authorList>
            <person name="Mo P."/>
        </authorList>
    </citation>
    <scope>NUCLEOTIDE SEQUENCE</scope>
    <source>
        <strain evidence="7">HUAS MG31</strain>
    </source>
</reference>
<keyword evidence="2" id="KW-1003">Cell membrane</keyword>
<dbReference type="PANTHER" id="PTHR23513:SF11">
    <property type="entry name" value="STAPHYLOFERRIN A TRANSPORTER"/>
    <property type="match status" value="1"/>
</dbReference>
<dbReference type="InterPro" id="IPR036259">
    <property type="entry name" value="MFS_trans_sf"/>
</dbReference>
<organism evidence="7">
    <name type="scientific">Kitasatospora camelliae</name>
    <dbReference type="NCBI Taxonomy" id="3156397"/>
    <lineage>
        <taxon>Bacteria</taxon>
        <taxon>Bacillati</taxon>
        <taxon>Actinomycetota</taxon>
        <taxon>Actinomycetes</taxon>
        <taxon>Kitasatosporales</taxon>
        <taxon>Streptomycetaceae</taxon>
        <taxon>Kitasatospora</taxon>
    </lineage>
</organism>
<dbReference type="GO" id="GO:0022857">
    <property type="term" value="F:transmembrane transporter activity"/>
    <property type="evidence" value="ECO:0007669"/>
    <property type="project" value="InterPro"/>
</dbReference>
<dbReference type="GO" id="GO:0005886">
    <property type="term" value="C:plasma membrane"/>
    <property type="evidence" value="ECO:0007669"/>
    <property type="project" value="UniProtKB-SubCell"/>
</dbReference>
<dbReference type="Gene3D" id="1.20.1250.20">
    <property type="entry name" value="MFS general substrate transporter like domains"/>
    <property type="match status" value="1"/>
</dbReference>
<dbReference type="AlphaFoldDB" id="A0AAU8K0K6"/>
<feature type="transmembrane region" description="Helical" evidence="6">
    <location>
        <begin position="271"/>
        <end position="292"/>
    </location>
</feature>
<evidence type="ECO:0000256" key="6">
    <source>
        <dbReference type="SAM" id="Phobius"/>
    </source>
</evidence>
<dbReference type="Pfam" id="PF07690">
    <property type="entry name" value="MFS_1"/>
    <property type="match status" value="1"/>
</dbReference>
<keyword evidence="4 6" id="KW-1133">Transmembrane helix</keyword>
<dbReference type="EMBL" id="CP159872">
    <property type="protein sequence ID" value="XCM81582.1"/>
    <property type="molecule type" value="Genomic_DNA"/>
</dbReference>
<dbReference type="RefSeq" id="WP_354642508.1">
    <property type="nucleotide sequence ID" value="NZ_CP159872.1"/>
</dbReference>
<dbReference type="PANTHER" id="PTHR23513">
    <property type="entry name" value="INTEGRAL MEMBRANE EFFLUX PROTEIN-RELATED"/>
    <property type="match status" value="1"/>
</dbReference>
<evidence type="ECO:0000313" key="7">
    <source>
        <dbReference type="EMBL" id="XCM81582.1"/>
    </source>
</evidence>
<evidence type="ECO:0000256" key="5">
    <source>
        <dbReference type="ARBA" id="ARBA00023136"/>
    </source>
</evidence>
<feature type="transmembrane region" description="Helical" evidence="6">
    <location>
        <begin position="104"/>
        <end position="124"/>
    </location>
</feature>
<feature type="transmembrane region" description="Helical" evidence="6">
    <location>
        <begin position="136"/>
        <end position="161"/>
    </location>
</feature>
<feature type="transmembrane region" description="Helical" evidence="6">
    <location>
        <begin position="167"/>
        <end position="187"/>
    </location>
</feature>
<name>A0AAU8K0K6_9ACTN</name>
<feature type="transmembrane region" description="Helical" evidence="6">
    <location>
        <begin position="298"/>
        <end position="316"/>
    </location>
</feature>
<feature type="transmembrane region" description="Helical" evidence="6">
    <location>
        <begin position="208"/>
        <end position="225"/>
    </location>
</feature>
<feature type="transmembrane region" description="Helical" evidence="6">
    <location>
        <begin position="12"/>
        <end position="39"/>
    </location>
</feature>
<dbReference type="KEGG" id="kcm:ABWK59_23095"/>
<dbReference type="InterPro" id="IPR011701">
    <property type="entry name" value="MFS"/>
</dbReference>
<feature type="transmembrane region" description="Helical" evidence="6">
    <location>
        <begin position="237"/>
        <end position="259"/>
    </location>
</feature>
<dbReference type="SUPFAM" id="SSF103473">
    <property type="entry name" value="MFS general substrate transporter"/>
    <property type="match status" value="1"/>
</dbReference>
<feature type="transmembrane region" description="Helical" evidence="6">
    <location>
        <begin position="337"/>
        <end position="355"/>
    </location>
</feature>
<keyword evidence="5 6" id="KW-0472">Membrane</keyword>
<gene>
    <name evidence="7" type="ORF">ABWK59_23095</name>
</gene>
<feature type="transmembrane region" description="Helical" evidence="6">
    <location>
        <begin position="79"/>
        <end position="98"/>
    </location>
</feature>
<sequence>MRSYQELFRVPEFAALFVSGSLNVAAGTVSGLALATLVFDRTGSPLLAAVSMFGASFAQVIGAALLLSAADRLPPRRTMAALGPLYAAAALALAWPGLPVPLTLAVLVLTGLANSVGGAVRWGLISEIVPAEGFVLARSVLNISAGTVQILGNGCGVLLLGTVSPRGALVLAAGLYLAGALVVRCGLSRRPARVAGRPSVRETWRVNRVLLADPAVRCVYLALWVPNGLVVGVEALFVPYAGGSAGVLFMAGAGGMLAGDVLMGRFVPARYRAGLLTPVRLLLAVPMLLFWFRPGTVTGAALVAVATVGFSAGLLLQERLRALVPVELHGQALGLHGSGMLAMQAVGATLAGALAEYLPTGSAMAVMAAASTAVTLALAPGLRRPVPRPRPEVRAAAAARR</sequence>
<accession>A0AAU8K0K6</accession>
<evidence type="ECO:0000256" key="4">
    <source>
        <dbReference type="ARBA" id="ARBA00022989"/>
    </source>
</evidence>
<protein>
    <submittedName>
        <fullName evidence="7">MFS transporter</fullName>
    </submittedName>
</protein>
<comment type="subcellular location">
    <subcellularLocation>
        <location evidence="1">Cell membrane</location>
        <topology evidence="1">Multi-pass membrane protein</topology>
    </subcellularLocation>
</comment>
<proteinExistence type="predicted"/>
<feature type="transmembrane region" description="Helical" evidence="6">
    <location>
        <begin position="361"/>
        <end position="382"/>
    </location>
</feature>
<evidence type="ECO:0000256" key="2">
    <source>
        <dbReference type="ARBA" id="ARBA00022475"/>
    </source>
</evidence>
<evidence type="ECO:0000256" key="3">
    <source>
        <dbReference type="ARBA" id="ARBA00022692"/>
    </source>
</evidence>
<evidence type="ECO:0000256" key="1">
    <source>
        <dbReference type="ARBA" id="ARBA00004651"/>
    </source>
</evidence>
<feature type="transmembrane region" description="Helical" evidence="6">
    <location>
        <begin position="45"/>
        <end position="67"/>
    </location>
</feature>
<keyword evidence="3 6" id="KW-0812">Transmembrane</keyword>